<organism evidence="2 3">
    <name type="scientific">Nicotiana attenuata</name>
    <name type="common">Coyote tobacco</name>
    <dbReference type="NCBI Taxonomy" id="49451"/>
    <lineage>
        <taxon>Eukaryota</taxon>
        <taxon>Viridiplantae</taxon>
        <taxon>Streptophyta</taxon>
        <taxon>Embryophyta</taxon>
        <taxon>Tracheophyta</taxon>
        <taxon>Spermatophyta</taxon>
        <taxon>Magnoliopsida</taxon>
        <taxon>eudicotyledons</taxon>
        <taxon>Gunneridae</taxon>
        <taxon>Pentapetalae</taxon>
        <taxon>asterids</taxon>
        <taxon>lamiids</taxon>
        <taxon>Solanales</taxon>
        <taxon>Solanaceae</taxon>
        <taxon>Nicotianoideae</taxon>
        <taxon>Nicotianeae</taxon>
        <taxon>Nicotiana</taxon>
    </lineage>
</organism>
<dbReference type="PANTHER" id="PTHR46250">
    <property type="entry name" value="MYB/SANT-LIKE DNA-BINDING DOMAIN PROTEIN-RELATED"/>
    <property type="match status" value="1"/>
</dbReference>
<reference evidence="2" key="1">
    <citation type="submission" date="2016-11" db="EMBL/GenBank/DDBJ databases">
        <title>The genome of Nicotiana attenuata.</title>
        <authorList>
            <person name="Xu S."/>
            <person name="Brockmoeller T."/>
            <person name="Gaquerel E."/>
            <person name="Navarro A."/>
            <person name="Kuhl H."/>
            <person name="Gase K."/>
            <person name="Ling Z."/>
            <person name="Zhou W."/>
            <person name="Kreitzer C."/>
            <person name="Stanke M."/>
            <person name="Tang H."/>
            <person name="Lyons E."/>
            <person name="Pandey P."/>
            <person name="Pandey S.P."/>
            <person name="Timmermann B."/>
            <person name="Baldwin I.T."/>
        </authorList>
    </citation>
    <scope>NUCLEOTIDE SEQUENCE [LARGE SCALE GENOMIC DNA]</scope>
    <source>
        <strain evidence="2">UT</strain>
    </source>
</reference>
<dbReference type="Gramene" id="OIT03127">
    <property type="protein sequence ID" value="OIT03127"/>
    <property type="gene ID" value="A4A49_57521"/>
</dbReference>
<evidence type="ECO:0000313" key="3">
    <source>
        <dbReference type="Proteomes" id="UP000187609"/>
    </source>
</evidence>
<feature type="region of interest" description="Disordered" evidence="1">
    <location>
        <begin position="1"/>
        <end position="24"/>
    </location>
</feature>
<comment type="caution">
    <text evidence="2">The sequence shown here is derived from an EMBL/GenBank/DDBJ whole genome shotgun (WGS) entry which is preliminary data.</text>
</comment>
<evidence type="ECO:0000313" key="2">
    <source>
        <dbReference type="EMBL" id="OIT03127.1"/>
    </source>
</evidence>
<evidence type="ECO:0008006" key="4">
    <source>
        <dbReference type="Google" id="ProtNLM"/>
    </source>
</evidence>
<dbReference type="Proteomes" id="UP000187609">
    <property type="component" value="Unassembled WGS sequence"/>
</dbReference>
<protein>
    <recommendedName>
        <fullName evidence="4">Myb-like domain-containing protein</fullName>
    </recommendedName>
</protein>
<gene>
    <name evidence="2" type="ORF">A4A49_57521</name>
</gene>
<keyword evidence="3" id="KW-1185">Reference proteome</keyword>
<accession>A0A1J6IZQ6</accession>
<feature type="region of interest" description="Disordered" evidence="1">
    <location>
        <begin position="123"/>
        <end position="175"/>
    </location>
</feature>
<name>A0A1J6IZQ6_NICAT</name>
<dbReference type="AlphaFoldDB" id="A0A1J6IZQ6"/>
<dbReference type="PANTHER" id="PTHR46250:SF15">
    <property type="entry name" value="OS01G0523800 PROTEIN"/>
    <property type="match status" value="1"/>
</dbReference>
<feature type="compositionally biased region" description="Low complexity" evidence="1">
    <location>
        <begin position="1"/>
        <end position="21"/>
    </location>
</feature>
<dbReference type="EMBL" id="MJEQ01037187">
    <property type="protein sequence ID" value="OIT03127.1"/>
    <property type="molecule type" value="Genomic_DNA"/>
</dbReference>
<evidence type="ECO:0000256" key="1">
    <source>
        <dbReference type="SAM" id="MobiDB-lite"/>
    </source>
</evidence>
<sequence>MNSQTSSNKVSKKSSNSTPSTRRMWIPEEEHTLLDGLKELGAKGWRADNRTFRPGHLMELERYIHKQHPKRGLKEANAYHSPKVFTGEVENATGYSAFTEVENATEPSSFIGEAENITGHSAFTGAENATGPSVGASENEHIDSQQTHKQGAYDKRSSSNVNKKEKSKKRKKIMEDDNETFLKGMMEIMKSFTESQDKRMGPLIEKIGDRDRSNVRGQIYSILESPVFELYTIEQRIKASMILCDDDKKMKLFLRMGEFERHTMISMLVNDKL</sequence>
<proteinExistence type="predicted"/>